<keyword evidence="3" id="KW-1185">Reference proteome</keyword>
<dbReference type="InterPro" id="IPR019774">
    <property type="entry name" value="Aromatic-AA_hydroxylase_C"/>
</dbReference>
<dbReference type="PROSITE" id="PS51410">
    <property type="entry name" value="BH4_AAA_HYDROXYL_2"/>
    <property type="match status" value="1"/>
</dbReference>
<proteinExistence type="predicted"/>
<protein>
    <submittedName>
        <fullName evidence="2">7918_t:CDS:1</fullName>
    </submittedName>
</protein>
<dbReference type="EMBL" id="CAJVPQ010018080">
    <property type="protein sequence ID" value="CAG8750107.1"/>
    <property type="molecule type" value="Genomic_DNA"/>
</dbReference>
<comment type="caution">
    <text evidence="2">The sequence shown here is derived from an EMBL/GenBank/DDBJ whole genome shotgun (WGS) entry which is preliminary data.</text>
</comment>
<organism evidence="2 3">
    <name type="scientific">Funneliformis caledonium</name>
    <dbReference type="NCBI Taxonomy" id="1117310"/>
    <lineage>
        <taxon>Eukaryota</taxon>
        <taxon>Fungi</taxon>
        <taxon>Fungi incertae sedis</taxon>
        <taxon>Mucoromycota</taxon>
        <taxon>Glomeromycotina</taxon>
        <taxon>Glomeromycetes</taxon>
        <taxon>Glomerales</taxon>
        <taxon>Glomeraceae</taxon>
        <taxon>Funneliformis</taxon>
    </lineage>
</organism>
<name>A0A9N9IVH4_9GLOM</name>
<dbReference type="Proteomes" id="UP000789570">
    <property type="component" value="Unassembled WGS sequence"/>
</dbReference>
<feature type="domain" description="Biopterin-dependent aromatic amino acid hydroxylase family profile" evidence="1">
    <location>
        <begin position="1"/>
        <end position="41"/>
    </location>
</feature>
<evidence type="ECO:0000313" key="3">
    <source>
        <dbReference type="Proteomes" id="UP000789570"/>
    </source>
</evidence>
<dbReference type="AlphaFoldDB" id="A0A9N9IVH4"/>
<evidence type="ECO:0000259" key="1">
    <source>
        <dbReference type="PROSITE" id="PS51410"/>
    </source>
</evidence>
<dbReference type="GO" id="GO:0016714">
    <property type="term" value="F:oxidoreductase activity, acting on paired donors, with incorporation or reduction of molecular oxygen, reduced pteridine as one donor, and incorporation of one atom of oxygen"/>
    <property type="evidence" value="ECO:0007669"/>
    <property type="project" value="InterPro"/>
</dbReference>
<accession>A0A9N9IVH4</accession>
<evidence type="ECO:0000313" key="2">
    <source>
        <dbReference type="EMBL" id="CAG8750107.1"/>
    </source>
</evidence>
<gene>
    <name evidence="2" type="ORF">FCALED_LOCUS16251</name>
</gene>
<sequence>VKLHRSANFITGYGILKKIGADYATRVYGIGMILIINTCEN</sequence>
<reference evidence="2" key="1">
    <citation type="submission" date="2021-06" db="EMBL/GenBank/DDBJ databases">
        <authorList>
            <person name="Kallberg Y."/>
            <person name="Tangrot J."/>
            <person name="Rosling A."/>
        </authorList>
    </citation>
    <scope>NUCLEOTIDE SEQUENCE</scope>
    <source>
        <strain evidence="2">UK204</strain>
    </source>
</reference>
<feature type="non-terminal residue" evidence="2">
    <location>
        <position position="1"/>
    </location>
</feature>